<evidence type="ECO:0000256" key="1">
    <source>
        <dbReference type="ARBA" id="ARBA00001946"/>
    </source>
</evidence>
<dbReference type="InterPro" id="IPR000086">
    <property type="entry name" value="NUDIX_hydrolase_dom"/>
</dbReference>
<dbReference type="SUPFAM" id="SSF55811">
    <property type="entry name" value="Nudix"/>
    <property type="match status" value="1"/>
</dbReference>
<sequence length="178" mass="20674">MPYIEKTMKSERIYDGKILNLRVDTVELPDKKYSKREIVEHPGAVAIIAVNEKNELIIIRQYRKAIDRVLLEIPAGKLELNEEPIESAKRELKEETGYIADKIEYVMEFYTSPGFSNEKIYLFLAQGLTPGEQELEIGEYIDVEKYSLEELMKMIKLGEIVDSKTIVGINYYYNLINK</sequence>
<name>A0A4Z0D1Y2_9FIRM</name>
<evidence type="ECO:0000256" key="2">
    <source>
        <dbReference type="ARBA" id="ARBA00022801"/>
    </source>
</evidence>
<dbReference type="RefSeq" id="WP_135271313.1">
    <property type="nucleotide sequence ID" value="NZ_SRIB01000009.1"/>
</dbReference>
<dbReference type="Gene3D" id="3.90.79.10">
    <property type="entry name" value="Nucleoside Triphosphate Pyrophosphohydrolase"/>
    <property type="match status" value="1"/>
</dbReference>
<organism evidence="4 5">
    <name type="scientific">Soehngenia longivitae</name>
    <dbReference type="NCBI Taxonomy" id="2562294"/>
    <lineage>
        <taxon>Bacteria</taxon>
        <taxon>Bacillati</taxon>
        <taxon>Bacillota</taxon>
        <taxon>Tissierellia</taxon>
        <taxon>Tissierellales</taxon>
        <taxon>Tissierellaceae</taxon>
        <taxon>Soehngenia</taxon>
    </lineage>
</organism>
<dbReference type="FunFam" id="3.90.79.10:FF:000024">
    <property type="entry name" value="ADP-ribose pyrophosphatase"/>
    <property type="match status" value="1"/>
</dbReference>
<dbReference type="CDD" id="cd03424">
    <property type="entry name" value="NUDIX_ADPRase_Nudt5_UGPPase_Nudt14"/>
    <property type="match status" value="1"/>
</dbReference>
<reference evidence="4 5" key="1">
    <citation type="submission" date="2019-03" db="EMBL/GenBank/DDBJ databases">
        <title>Draft genome sequence data and analysis of a Fermenting Bacterium, Soehngenia longevitae strain 1933PT, isolated from petroleum reservoir in Azerbaijan.</title>
        <authorList>
            <person name="Grouzdev D.S."/>
            <person name="Bidzhieva S.K."/>
            <person name="Sokolova D.S."/>
            <person name="Tourova T.P."/>
            <person name="Poltaraus A.B."/>
            <person name="Nazina T.N."/>
        </authorList>
    </citation>
    <scope>NUCLEOTIDE SEQUENCE [LARGE SCALE GENOMIC DNA]</scope>
    <source>
        <strain evidence="4 5">1933P</strain>
    </source>
</reference>
<comment type="cofactor">
    <cofactor evidence="1">
        <name>Mg(2+)</name>
        <dbReference type="ChEBI" id="CHEBI:18420"/>
    </cofactor>
</comment>
<dbReference type="PANTHER" id="PTHR11839:SF18">
    <property type="entry name" value="NUDIX HYDROLASE DOMAIN-CONTAINING PROTEIN"/>
    <property type="match status" value="1"/>
</dbReference>
<keyword evidence="2 4" id="KW-0378">Hydrolase</keyword>
<dbReference type="GO" id="GO:0019693">
    <property type="term" value="P:ribose phosphate metabolic process"/>
    <property type="evidence" value="ECO:0007669"/>
    <property type="project" value="TreeGrafter"/>
</dbReference>
<proteinExistence type="predicted"/>
<comment type="caution">
    <text evidence="4">The sequence shown here is derived from an EMBL/GenBank/DDBJ whole genome shotgun (WGS) entry which is preliminary data.</text>
</comment>
<dbReference type="InterPro" id="IPR015797">
    <property type="entry name" value="NUDIX_hydrolase-like_dom_sf"/>
</dbReference>
<evidence type="ECO:0000313" key="5">
    <source>
        <dbReference type="Proteomes" id="UP000298381"/>
    </source>
</evidence>
<dbReference type="Pfam" id="PF00293">
    <property type="entry name" value="NUDIX"/>
    <property type="match status" value="1"/>
</dbReference>
<feature type="domain" description="Nudix hydrolase" evidence="3">
    <location>
        <begin position="40"/>
        <end position="168"/>
    </location>
</feature>
<dbReference type="GO" id="GO:0006753">
    <property type="term" value="P:nucleoside phosphate metabolic process"/>
    <property type="evidence" value="ECO:0007669"/>
    <property type="project" value="TreeGrafter"/>
</dbReference>
<evidence type="ECO:0000259" key="3">
    <source>
        <dbReference type="PROSITE" id="PS51462"/>
    </source>
</evidence>
<dbReference type="EMBL" id="SRIB01000009">
    <property type="protein sequence ID" value="TFZ39761.1"/>
    <property type="molecule type" value="Genomic_DNA"/>
</dbReference>
<dbReference type="OrthoDB" id="9806150at2"/>
<dbReference type="PANTHER" id="PTHR11839">
    <property type="entry name" value="UDP/ADP-SUGAR PYROPHOSPHATASE"/>
    <property type="match status" value="1"/>
</dbReference>
<evidence type="ECO:0000313" key="4">
    <source>
        <dbReference type="EMBL" id="TFZ39761.1"/>
    </source>
</evidence>
<dbReference type="AlphaFoldDB" id="A0A4Z0D1Y2"/>
<dbReference type="GO" id="GO:0016787">
    <property type="term" value="F:hydrolase activity"/>
    <property type="evidence" value="ECO:0007669"/>
    <property type="project" value="UniProtKB-KW"/>
</dbReference>
<dbReference type="Proteomes" id="UP000298381">
    <property type="component" value="Unassembled WGS sequence"/>
</dbReference>
<dbReference type="PROSITE" id="PS51462">
    <property type="entry name" value="NUDIX"/>
    <property type="match status" value="1"/>
</dbReference>
<accession>A0A4Z0D1Y2</accession>
<protein>
    <submittedName>
        <fullName evidence="4">NUDIX hydrolase</fullName>
    </submittedName>
</protein>
<dbReference type="GO" id="GO:0005829">
    <property type="term" value="C:cytosol"/>
    <property type="evidence" value="ECO:0007669"/>
    <property type="project" value="TreeGrafter"/>
</dbReference>
<gene>
    <name evidence="4" type="ORF">E4100_06935</name>
</gene>
<keyword evidence="5" id="KW-1185">Reference proteome</keyword>